<keyword evidence="3" id="KW-1185">Reference proteome</keyword>
<evidence type="ECO:0000259" key="1">
    <source>
        <dbReference type="SMART" id="SM00829"/>
    </source>
</evidence>
<evidence type="ECO:0000313" key="3">
    <source>
        <dbReference type="Proteomes" id="UP001222770"/>
    </source>
</evidence>
<dbReference type="SUPFAM" id="SSF50129">
    <property type="entry name" value="GroES-like"/>
    <property type="match status" value="1"/>
</dbReference>
<protein>
    <submittedName>
        <fullName evidence="2">NAD(P)-dependent alcohol dehydrogenase</fullName>
    </submittedName>
</protein>
<dbReference type="Pfam" id="PF00107">
    <property type="entry name" value="ADH_zinc_N"/>
    <property type="match status" value="1"/>
</dbReference>
<dbReference type="InterPro" id="IPR013149">
    <property type="entry name" value="ADH-like_C"/>
</dbReference>
<dbReference type="InterPro" id="IPR013154">
    <property type="entry name" value="ADH-like_N"/>
</dbReference>
<dbReference type="InterPro" id="IPR011032">
    <property type="entry name" value="GroES-like_sf"/>
</dbReference>
<dbReference type="SMART" id="SM00829">
    <property type="entry name" value="PKS_ER"/>
    <property type="match status" value="1"/>
</dbReference>
<dbReference type="Pfam" id="PF08240">
    <property type="entry name" value="ADH_N"/>
    <property type="match status" value="1"/>
</dbReference>
<dbReference type="Gene3D" id="3.90.180.10">
    <property type="entry name" value="Medium-chain alcohol dehydrogenases, catalytic domain"/>
    <property type="match status" value="1"/>
</dbReference>
<reference evidence="2 3" key="1">
    <citation type="submission" date="2023-03" db="EMBL/GenBank/DDBJ databases">
        <title>Novosphingobium cyanobacteriorum sp. nov., isolated from a eutrophic reservoir during the Microcystis bloom period.</title>
        <authorList>
            <person name="Kang M."/>
            <person name="Le V."/>
            <person name="Ko S.-R."/>
            <person name="Lee S.-A."/>
            <person name="Ahn C.-Y."/>
        </authorList>
    </citation>
    <scope>NUCLEOTIDE SEQUENCE [LARGE SCALE GENOMIC DNA]</scope>
    <source>
        <strain evidence="2 3">HBC54</strain>
    </source>
</reference>
<accession>A0ABT6CM14</accession>
<dbReference type="InterPro" id="IPR036291">
    <property type="entry name" value="NAD(P)-bd_dom_sf"/>
</dbReference>
<name>A0ABT6CM14_9SPHN</name>
<dbReference type="Gene3D" id="3.40.50.720">
    <property type="entry name" value="NAD(P)-binding Rossmann-like Domain"/>
    <property type="match status" value="1"/>
</dbReference>
<dbReference type="PANTHER" id="PTHR45033">
    <property type="match status" value="1"/>
</dbReference>
<dbReference type="Proteomes" id="UP001222770">
    <property type="component" value="Unassembled WGS sequence"/>
</dbReference>
<evidence type="ECO:0000313" key="2">
    <source>
        <dbReference type="EMBL" id="MDF8334959.1"/>
    </source>
</evidence>
<dbReference type="RefSeq" id="WP_277279730.1">
    <property type="nucleotide sequence ID" value="NZ_JAROCY010000018.1"/>
</dbReference>
<feature type="domain" description="Enoyl reductase (ER)" evidence="1">
    <location>
        <begin position="11"/>
        <end position="336"/>
    </location>
</feature>
<dbReference type="InterPro" id="IPR052711">
    <property type="entry name" value="Zinc_ADH-like"/>
</dbReference>
<dbReference type="CDD" id="cd08276">
    <property type="entry name" value="MDR7"/>
    <property type="match status" value="1"/>
</dbReference>
<dbReference type="PANTHER" id="PTHR45033:SF2">
    <property type="entry name" value="ZINC-TYPE ALCOHOL DEHYDROGENASE-LIKE PROTEIN C1773.06C"/>
    <property type="match status" value="1"/>
</dbReference>
<comment type="caution">
    <text evidence="2">The sequence shown here is derived from an EMBL/GenBank/DDBJ whole genome shotgun (WGS) entry which is preliminary data.</text>
</comment>
<organism evidence="2 3">
    <name type="scientific">Novosphingobium cyanobacteriorum</name>
    <dbReference type="NCBI Taxonomy" id="3024215"/>
    <lineage>
        <taxon>Bacteria</taxon>
        <taxon>Pseudomonadati</taxon>
        <taxon>Pseudomonadota</taxon>
        <taxon>Alphaproteobacteria</taxon>
        <taxon>Sphingomonadales</taxon>
        <taxon>Sphingomonadaceae</taxon>
        <taxon>Novosphingobium</taxon>
    </lineage>
</organism>
<gene>
    <name evidence="2" type="ORF">POM99_17255</name>
</gene>
<dbReference type="SUPFAM" id="SSF51735">
    <property type="entry name" value="NAD(P)-binding Rossmann-fold domains"/>
    <property type="match status" value="1"/>
</dbReference>
<dbReference type="InterPro" id="IPR020843">
    <property type="entry name" value="ER"/>
</dbReference>
<proteinExistence type="predicted"/>
<dbReference type="EMBL" id="JAROCY010000018">
    <property type="protein sequence ID" value="MDF8334959.1"/>
    <property type="molecule type" value="Genomic_DNA"/>
</dbReference>
<sequence>MKLYRVPKFTGPDSLTLCEEPDPAPPVAGQVIVRIRATSINFRDLIGLQGLLQIGTGMAPNHIPMCDGAGEVVAVGEGVTRARPGDRVALTFHPTWIAGRIPDDFNVLGRSCHLNDGLLAQFTKVHQSEIVIIPDHLSFEEAATLPCAGVTAWAALQGQVSLRPGDDVMVMGTGGVAVIALQLAKAAGARVIATTTTPAKQDRLRELGADVVIDSSVAGWSQGILDATGGRGVDIALDVGGPSGWAETIKATRECGRISLVGALDRSMGDMPSLFMRRGINLNPTRVGSREQFEQMNRAITQARIVPVIDRVFGFDEAAEAFHYFASASRIGKVVIRVD</sequence>